<feature type="transmembrane region" description="Helical" evidence="1">
    <location>
        <begin position="531"/>
        <end position="551"/>
    </location>
</feature>
<evidence type="ECO:0000313" key="4">
    <source>
        <dbReference type="Proteomes" id="UP000007721"/>
    </source>
</evidence>
<dbReference type="InterPro" id="IPR038765">
    <property type="entry name" value="Papain-like_cys_pep_sf"/>
</dbReference>
<dbReference type="PANTHER" id="PTHR42736">
    <property type="entry name" value="PROTEIN-GLUTAMINE GAMMA-GLUTAMYLTRANSFERASE"/>
    <property type="match status" value="1"/>
</dbReference>
<evidence type="ECO:0000256" key="1">
    <source>
        <dbReference type="SAM" id="Phobius"/>
    </source>
</evidence>
<dbReference type="SMART" id="SM00460">
    <property type="entry name" value="TGc"/>
    <property type="match status" value="1"/>
</dbReference>
<keyword evidence="1" id="KW-0812">Transmembrane</keyword>
<dbReference type="Pfam" id="PF11992">
    <property type="entry name" value="TgpA_N"/>
    <property type="match status" value="1"/>
</dbReference>
<dbReference type="SUPFAM" id="SSF54001">
    <property type="entry name" value="Cysteine proteinases"/>
    <property type="match status" value="1"/>
</dbReference>
<proteinExistence type="predicted"/>
<reference evidence="3 4" key="1">
    <citation type="submission" date="2009-01" db="EMBL/GenBank/DDBJ databases">
        <title>Complete sequence of Geobacter sp. FRC-32.</title>
        <authorList>
            <consortium name="US DOE Joint Genome Institute"/>
            <person name="Lucas S."/>
            <person name="Copeland A."/>
            <person name="Lapidus A."/>
            <person name="Glavina del Rio T."/>
            <person name="Dalin E."/>
            <person name="Tice H."/>
            <person name="Bruce D."/>
            <person name="Goodwin L."/>
            <person name="Pitluck S."/>
            <person name="Saunders E."/>
            <person name="Brettin T."/>
            <person name="Detter J.C."/>
            <person name="Han C."/>
            <person name="Larimer F."/>
            <person name="Land M."/>
            <person name="Hauser L."/>
            <person name="Kyrpides N."/>
            <person name="Ovchinnikova G."/>
            <person name="Kostka J."/>
            <person name="Richardson P."/>
        </authorList>
    </citation>
    <scope>NUCLEOTIDE SEQUENCE [LARGE SCALE GENOMIC DNA]</scope>
    <source>
        <strain evidence="4">DSM 22248 / JCM 15807 / FRC-32</strain>
    </source>
</reference>
<keyword evidence="3" id="KW-0645">Protease</keyword>
<keyword evidence="1" id="KW-0472">Membrane</keyword>
<dbReference type="Pfam" id="PF01841">
    <property type="entry name" value="Transglut_core"/>
    <property type="match status" value="1"/>
</dbReference>
<dbReference type="Gene3D" id="3.10.620.30">
    <property type="match status" value="1"/>
</dbReference>
<dbReference type="GO" id="GO:0008233">
    <property type="term" value="F:peptidase activity"/>
    <property type="evidence" value="ECO:0007669"/>
    <property type="project" value="UniProtKB-KW"/>
</dbReference>
<feature type="transmembrane region" description="Helical" evidence="1">
    <location>
        <begin position="77"/>
        <end position="95"/>
    </location>
</feature>
<dbReference type="HOGENOM" id="CLU_012397_2_1_7"/>
<keyword evidence="4" id="KW-1185">Reference proteome</keyword>
<feature type="transmembrane region" description="Helical" evidence="1">
    <location>
        <begin position="125"/>
        <end position="145"/>
    </location>
</feature>
<feature type="transmembrane region" description="Helical" evidence="1">
    <location>
        <begin position="54"/>
        <end position="71"/>
    </location>
</feature>
<accession>B9M2B1</accession>
<dbReference type="InterPro" id="IPR002931">
    <property type="entry name" value="Transglutaminase-like"/>
</dbReference>
<dbReference type="InterPro" id="IPR021878">
    <property type="entry name" value="TgpA_N"/>
</dbReference>
<dbReference type="InterPro" id="IPR052901">
    <property type="entry name" value="Bact_TGase-like"/>
</dbReference>
<dbReference type="Proteomes" id="UP000007721">
    <property type="component" value="Chromosome"/>
</dbReference>
<dbReference type="PANTHER" id="PTHR42736:SF1">
    <property type="entry name" value="PROTEIN-GLUTAMINE GAMMA-GLUTAMYLTRANSFERASE"/>
    <property type="match status" value="1"/>
</dbReference>
<organism evidence="3 4">
    <name type="scientific">Geotalea daltonii (strain DSM 22248 / JCM 15807 / FRC-32)</name>
    <name type="common">Geobacter daltonii</name>
    <dbReference type="NCBI Taxonomy" id="316067"/>
    <lineage>
        <taxon>Bacteria</taxon>
        <taxon>Pseudomonadati</taxon>
        <taxon>Thermodesulfobacteriota</taxon>
        <taxon>Desulfuromonadia</taxon>
        <taxon>Geobacterales</taxon>
        <taxon>Geobacteraceae</taxon>
        <taxon>Geotalea</taxon>
    </lineage>
</organism>
<dbReference type="eggNOG" id="COG1305">
    <property type="taxonomic scope" value="Bacteria"/>
</dbReference>
<dbReference type="STRING" id="316067.Geob_2885"/>
<dbReference type="KEGG" id="geo:Geob_2885"/>
<dbReference type="GO" id="GO:0006508">
    <property type="term" value="P:proteolysis"/>
    <property type="evidence" value="ECO:0007669"/>
    <property type="project" value="UniProtKB-KW"/>
</dbReference>
<evidence type="ECO:0000313" key="3">
    <source>
        <dbReference type="EMBL" id="ACM21229.1"/>
    </source>
</evidence>
<sequence length="635" mass="71348">MIRIRIPLLFLTFCIALLGFIPLFPYIEPAPRFLFLAAFAAGILADYRNRYPAASITTLVSILFFAFYMVQFSRDNVLSPAANAIILLLGVRLISEKSGRNHLQVFVLALIALAASSLYSLDAVFLVYLLVQLVLITVSMVLLTFHGKDPQMNISCPGMKKILTSSLLMSLAIIPLTAFFFLILPRTQYPLWHLVQKPSAKVTGFSDKIEPGTASTAAAKIVAFRAESSRVEQSQLYWRGIVLNQVAGNTWSRTEPPAGEVSRIKAGPTIRQTIYPEPSQNRYLITLNIPRQLSGTRTIASGDLVFYKPYQSQRRISYSVESIMGDRIGVVGGVHQKFYLKLPTGISPRMKNLARDLRRQDRDHRQLLSRLEDFYRKKSFIYLTSDLPTGSSSIDTFLFDKRSGNCELFAVSAATLLRLAKVPTRLVGGYLGGEYNPIGRYYTVTEDMAHVWLEVYLAGEGWVTVDPTRWAVNTVRSSDAGSQGMMRKLQAYLDLFGYYWNRAVITYDLESQISLAGAASRNLKQLKIADLKIFVVLLVVVAAVVFARLISTKRVKTREERLLSDFLRIVGKQYPLTKEPGTVGLYELAEETGDRLVQHFASIYGEAVYHEQPLTVQQIKQLEHILSLLEKDRQG</sequence>
<dbReference type="EMBL" id="CP001390">
    <property type="protein sequence ID" value="ACM21229.1"/>
    <property type="molecule type" value="Genomic_DNA"/>
</dbReference>
<feature type="domain" description="Transglutaminase-like" evidence="2">
    <location>
        <begin position="398"/>
        <end position="469"/>
    </location>
</feature>
<dbReference type="RefSeq" id="WP_012647957.1">
    <property type="nucleotide sequence ID" value="NC_011979.1"/>
</dbReference>
<gene>
    <name evidence="3" type="ordered locus">Geob_2885</name>
</gene>
<protein>
    <submittedName>
        <fullName evidence="3">Transglutaminase/protease-like domain membrane protein</fullName>
    </submittedName>
</protein>
<evidence type="ECO:0000259" key="2">
    <source>
        <dbReference type="SMART" id="SM00460"/>
    </source>
</evidence>
<keyword evidence="3" id="KW-0378">Hydrolase</keyword>
<keyword evidence="1" id="KW-1133">Transmembrane helix</keyword>
<dbReference type="OrthoDB" id="9804872at2"/>
<dbReference type="AlphaFoldDB" id="B9M2B1"/>
<feature type="transmembrane region" description="Helical" evidence="1">
    <location>
        <begin position="7"/>
        <end position="24"/>
    </location>
</feature>
<feature type="transmembrane region" description="Helical" evidence="1">
    <location>
        <begin position="166"/>
        <end position="184"/>
    </location>
</feature>
<name>B9M2B1_GEODF</name>